<dbReference type="Pfam" id="PF00106">
    <property type="entry name" value="adh_short"/>
    <property type="match status" value="1"/>
</dbReference>
<feature type="transmembrane region" description="Helical" evidence="5">
    <location>
        <begin position="20"/>
        <end position="40"/>
    </location>
</feature>
<keyword evidence="3" id="KW-0560">Oxidoreductase</keyword>
<keyword evidence="7" id="KW-1185">Reference proteome</keyword>
<gene>
    <name evidence="6" type="ORF">NMOB1V02_LOCUS3618</name>
</gene>
<evidence type="ECO:0000313" key="7">
    <source>
        <dbReference type="Proteomes" id="UP000678499"/>
    </source>
</evidence>
<sequence length="330" mass="37103">MIDMVRGLVGVASPFLAPMWNVISVVAVSALVYFAIYRLACMGVATFIQNFFPIPSLVKFGKWAVVTGATDGIGKAYVQELARKGLNVVLISRSKDKLEKVAKEIENEFRVETKIIDVDFTETTIYERIRKELDGLEIGILVNNVGMSYPYPELLLDIPNGDRRCMDLINCNTTSMVMMSRMLMPQMEQRQNGLVINISSISGLCGVPLLTVYAATKSFVETFSTSLEYEYKERGILVHLAIPGYVATAMSGVREPTIYVPSATDFVRGDLRSIGWLNRTGGYWFHNLTVMLIDGGKYFLPQTMKSIMWYFLHPSRMKVLNRQNKKLKGT</sequence>
<keyword evidence="2" id="KW-0521">NADP</keyword>
<dbReference type="FunFam" id="3.40.50.720:FF:000137">
    <property type="entry name" value="Hydroxysteroid (17-beta) dehydrogenase 3"/>
    <property type="match status" value="1"/>
</dbReference>
<evidence type="ECO:0000256" key="4">
    <source>
        <dbReference type="RuleBase" id="RU000363"/>
    </source>
</evidence>
<evidence type="ECO:0000256" key="1">
    <source>
        <dbReference type="ARBA" id="ARBA00006484"/>
    </source>
</evidence>
<proteinExistence type="inferred from homology"/>
<dbReference type="PANTHER" id="PTHR43899:SF13">
    <property type="entry name" value="RH59310P"/>
    <property type="match status" value="1"/>
</dbReference>
<dbReference type="Proteomes" id="UP000678499">
    <property type="component" value="Unassembled WGS sequence"/>
</dbReference>
<dbReference type="CDD" id="cd05356">
    <property type="entry name" value="17beta-HSD1_like_SDR_c"/>
    <property type="match status" value="1"/>
</dbReference>
<dbReference type="InterPro" id="IPR051019">
    <property type="entry name" value="VLCFA-Steroid_DH"/>
</dbReference>
<dbReference type="GO" id="GO:0005783">
    <property type="term" value="C:endoplasmic reticulum"/>
    <property type="evidence" value="ECO:0007669"/>
    <property type="project" value="TreeGrafter"/>
</dbReference>
<evidence type="ECO:0000256" key="3">
    <source>
        <dbReference type="ARBA" id="ARBA00023002"/>
    </source>
</evidence>
<feature type="transmembrane region" description="Helical" evidence="5">
    <location>
        <begin position="194"/>
        <end position="216"/>
    </location>
</feature>
<reference evidence="6" key="1">
    <citation type="submission" date="2020-11" db="EMBL/GenBank/DDBJ databases">
        <authorList>
            <person name="Tran Van P."/>
        </authorList>
    </citation>
    <scope>NUCLEOTIDE SEQUENCE</scope>
</reference>
<evidence type="ECO:0000256" key="2">
    <source>
        <dbReference type="ARBA" id="ARBA00022857"/>
    </source>
</evidence>
<dbReference type="PRINTS" id="PR00081">
    <property type="entry name" value="GDHRDH"/>
</dbReference>
<dbReference type="AlphaFoldDB" id="A0A7R9BKC9"/>
<name>A0A7R9BKC9_9CRUS</name>
<dbReference type="EMBL" id="OA882527">
    <property type="protein sequence ID" value="CAD7275832.1"/>
    <property type="molecule type" value="Genomic_DNA"/>
</dbReference>
<evidence type="ECO:0000256" key="5">
    <source>
        <dbReference type="SAM" id="Phobius"/>
    </source>
</evidence>
<dbReference type="OrthoDB" id="5545019at2759"/>
<dbReference type="InterPro" id="IPR002347">
    <property type="entry name" value="SDR_fam"/>
</dbReference>
<keyword evidence="5" id="KW-0472">Membrane</keyword>
<dbReference type="PIRSF" id="PIRSF000126">
    <property type="entry name" value="11-beta-HSD1"/>
    <property type="match status" value="1"/>
</dbReference>
<dbReference type="SUPFAM" id="SSF51735">
    <property type="entry name" value="NAD(P)-binding Rossmann-fold domains"/>
    <property type="match status" value="1"/>
</dbReference>
<dbReference type="EMBL" id="CAJPEX010000490">
    <property type="protein sequence ID" value="CAG0915984.1"/>
    <property type="molecule type" value="Genomic_DNA"/>
</dbReference>
<organism evidence="6">
    <name type="scientific">Notodromas monacha</name>
    <dbReference type="NCBI Taxonomy" id="399045"/>
    <lineage>
        <taxon>Eukaryota</taxon>
        <taxon>Metazoa</taxon>
        <taxon>Ecdysozoa</taxon>
        <taxon>Arthropoda</taxon>
        <taxon>Crustacea</taxon>
        <taxon>Oligostraca</taxon>
        <taxon>Ostracoda</taxon>
        <taxon>Podocopa</taxon>
        <taxon>Podocopida</taxon>
        <taxon>Cypridocopina</taxon>
        <taxon>Cypridoidea</taxon>
        <taxon>Cyprididae</taxon>
        <taxon>Notodromas</taxon>
    </lineage>
</organism>
<evidence type="ECO:0000313" key="6">
    <source>
        <dbReference type="EMBL" id="CAD7275832.1"/>
    </source>
</evidence>
<keyword evidence="5" id="KW-0812">Transmembrane</keyword>
<dbReference type="PANTHER" id="PTHR43899">
    <property type="entry name" value="RH59310P"/>
    <property type="match status" value="1"/>
</dbReference>
<accession>A0A7R9BKC9</accession>
<keyword evidence="5" id="KW-1133">Transmembrane helix</keyword>
<dbReference type="Gene3D" id="3.40.50.720">
    <property type="entry name" value="NAD(P)-binding Rossmann-like Domain"/>
    <property type="match status" value="1"/>
</dbReference>
<dbReference type="PRINTS" id="PR00080">
    <property type="entry name" value="SDRFAMILY"/>
</dbReference>
<comment type="similarity">
    <text evidence="1 4">Belongs to the short-chain dehydrogenases/reductases (SDR) family.</text>
</comment>
<dbReference type="GO" id="GO:0016491">
    <property type="term" value="F:oxidoreductase activity"/>
    <property type="evidence" value="ECO:0007669"/>
    <property type="project" value="UniProtKB-KW"/>
</dbReference>
<protein>
    <submittedName>
        <fullName evidence="6">Uncharacterized protein</fullName>
    </submittedName>
</protein>
<dbReference type="InterPro" id="IPR036291">
    <property type="entry name" value="NAD(P)-bd_dom_sf"/>
</dbReference>